<dbReference type="EMBL" id="KQ416657">
    <property type="protein sequence ID" value="KOF95936.1"/>
    <property type="molecule type" value="Genomic_DNA"/>
</dbReference>
<protein>
    <submittedName>
        <fullName evidence="2">Uncharacterized protein</fullName>
    </submittedName>
</protein>
<proteinExistence type="predicted"/>
<feature type="signal peptide" evidence="1">
    <location>
        <begin position="1"/>
        <end position="27"/>
    </location>
</feature>
<dbReference type="AlphaFoldDB" id="A0A0L8I389"/>
<feature type="chain" id="PRO_5005584105" evidence="1">
    <location>
        <begin position="28"/>
        <end position="50"/>
    </location>
</feature>
<evidence type="ECO:0000256" key="1">
    <source>
        <dbReference type="SAM" id="SignalP"/>
    </source>
</evidence>
<sequence>MHQLTNKLLCICDLLVVLLSIYGPCRALEIHTEKSLISDDRRDGRKLYKN</sequence>
<accession>A0A0L8I389</accession>
<evidence type="ECO:0000313" key="2">
    <source>
        <dbReference type="EMBL" id="KOF95936.1"/>
    </source>
</evidence>
<organism evidence="2">
    <name type="scientific">Octopus bimaculoides</name>
    <name type="common">California two-spotted octopus</name>
    <dbReference type="NCBI Taxonomy" id="37653"/>
    <lineage>
        <taxon>Eukaryota</taxon>
        <taxon>Metazoa</taxon>
        <taxon>Spiralia</taxon>
        <taxon>Lophotrochozoa</taxon>
        <taxon>Mollusca</taxon>
        <taxon>Cephalopoda</taxon>
        <taxon>Coleoidea</taxon>
        <taxon>Octopodiformes</taxon>
        <taxon>Octopoda</taxon>
        <taxon>Incirrata</taxon>
        <taxon>Octopodidae</taxon>
        <taxon>Octopus</taxon>
    </lineage>
</organism>
<name>A0A0L8I389_OCTBM</name>
<keyword evidence="1" id="KW-0732">Signal</keyword>
<reference evidence="2" key="1">
    <citation type="submission" date="2015-07" db="EMBL/GenBank/DDBJ databases">
        <title>MeaNS - Measles Nucleotide Surveillance Program.</title>
        <authorList>
            <person name="Tran T."/>
            <person name="Druce J."/>
        </authorList>
    </citation>
    <scope>NUCLEOTIDE SEQUENCE</scope>
    <source>
        <strain evidence="2">UCB-OBI-ISO-001</strain>
        <tissue evidence="2">Gonad</tissue>
    </source>
</reference>
<gene>
    <name evidence="2" type="ORF">OCBIM_22036792mg</name>
</gene>